<dbReference type="InterPro" id="IPR036047">
    <property type="entry name" value="F-box-like_dom_sf"/>
</dbReference>
<sequence>MNWFLNVFRMLIGRSELPVSDGKASVSRFSRFRRQRREVPDDVREKFVMELPPIDGPCTLDILPNELIAKVGSYLKFEDTVSFRQSCQRMNQIHKNFRSQMKGADIHVFVTVVDGEVVTSFRGHKEIRKREPRLVPRNMRNMIFRNADVTLTLNLRNSEVTQDNATEIFGAFERCKLSRVQLKATRVTQILKALLNRMDTPSVEVHIQRLEKDDSVTDITKLNDLKIDEELQFFQLKPIFDLHLPTLSVRVTDAARPSLLACIEEWKQSRRHIAAWFFTLPYLQFRQFLLNPGLDNAEIDWRRTIIRRHDRSGRLMSNTRQCAPLPGDQFLYRTVCYYMI</sequence>
<proteinExistence type="predicted"/>
<accession>A0A2G5THQ7</accession>
<dbReference type="EMBL" id="PDUG01000005">
    <property type="protein sequence ID" value="PIC26788.1"/>
    <property type="molecule type" value="Genomic_DNA"/>
</dbReference>
<evidence type="ECO:0000313" key="3">
    <source>
        <dbReference type="Proteomes" id="UP000230233"/>
    </source>
</evidence>
<dbReference type="AlphaFoldDB" id="A0A2G5THQ7"/>
<evidence type="ECO:0000313" key="2">
    <source>
        <dbReference type="EMBL" id="PIC26788.1"/>
    </source>
</evidence>
<reference evidence="3" key="1">
    <citation type="submission" date="2017-10" db="EMBL/GenBank/DDBJ databases">
        <title>Rapid genome shrinkage in a self-fertile nematode reveals novel sperm competition proteins.</title>
        <authorList>
            <person name="Yin D."/>
            <person name="Schwarz E.M."/>
            <person name="Thomas C.G."/>
            <person name="Felde R.L."/>
            <person name="Korf I.F."/>
            <person name="Cutter A.D."/>
            <person name="Schartner C.M."/>
            <person name="Ralston E.J."/>
            <person name="Meyer B.J."/>
            <person name="Haag E.S."/>
        </authorList>
    </citation>
    <scope>NUCLEOTIDE SEQUENCE [LARGE SCALE GENOMIC DNA]</scope>
    <source>
        <strain evidence="3">JU1422</strain>
    </source>
</reference>
<feature type="domain" description="F-box" evidence="1">
    <location>
        <begin position="57"/>
        <end position="104"/>
    </location>
</feature>
<dbReference type="Proteomes" id="UP000230233">
    <property type="component" value="Chromosome V"/>
</dbReference>
<dbReference type="OrthoDB" id="5869576at2759"/>
<protein>
    <recommendedName>
        <fullName evidence="1">F-box domain-containing protein</fullName>
    </recommendedName>
</protein>
<keyword evidence="3" id="KW-1185">Reference proteome</keyword>
<dbReference type="SUPFAM" id="SSF81383">
    <property type="entry name" value="F-box domain"/>
    <property type="match status" value="1"/>
</dbReference>
<organism evidence="2 3">
    <name type="scientific">Caenorhabditis nigoni</name>
    <dbReference type="NCBI Taxonomy" id="1611254"/>
    <lineage>
        <taxon>Eukaryota</taxon>
        <taxon>Metazoa</taxon>
        <taxon>Ecdysozoa</taxon>
        <taxon>Nematoda</taxon>
        <taxon>Chromadorea</taxon>
        <taxon>Rhabditida</taxon>
        <taxon>Rhabditina</taxon>
        <taxon>Rhabditomorpha</taxon>
        <taxon>Rhabditoidea</taxon>
        <taxon>Rhabditidae</taxon>
        <taxon>Peloderinae</taxon>
        <taxon>Caenorhabditis</taxon>
    </lineage>
</organism>
<evidence type="ECO:0000259" key="1">
    <source>
        <dbReference type="PROSITE" id="PS50181"/>
    </source>
</evidence>
<dbReference type="PROSITE" id="PS50181">
    <property type="entry name" value="FBOX"/>
    <property type="match status" value="1"/>
</dbReference>
<name>A0A2G5THQ7_9PELO</name>
<gene>
    <name evidence="2" type="primary">Cni-C06H2.7</name>
    <name evidence="2" type="synonym">Cnig_chr_V.g19260</name>
    <name evidence="2" type="ORF">B9Z55_019260</name>
</gene>
<dbReference type="InterPro" id="IPR001810">
    <property type="entry name" value="F-box_dom"/>
</dbReference>
<comment type="caution">
    <text evidence="2">The sequence shown here is derived from an EMBL/GenBank/DDBJ whole genome shotgun (WGS) entry which is preliminary data.</text>
</comment>